<dbReference type="SUPFAM" id="SSF48403">
    <property type="entry name" value="Ankyrin repeat"/>
    <property type="match status" value="1"/>
</dbReference>
<gene>
    <name evidence="2" type="ORF">C1SCF055_LOCUS25503</name>
</gene>
<proteinExistence type="predicted"/>
<evidence type="ECO:0000313" key="2">
    <source>
        <dbReference type="EMBL" id="CAI3999283.1"/>
    </source>
</evidence>
<reference evidence="2" key="1">
    <citation type="submission" date="2022-10" db="EMBL/GenBank/DDBJ databases">
        <authorList>
            <person name="Chen Y."/>
            <person name="Dougan E. K."/>
            <person name="Chan C."/>
            <person name="Rhodes N."/>
            <person name="Thang M."/>
        </authorList>
    </citation>
    <scope>NUCLEOTIDE SEQUENCE</scope>
</reference>
<dbReference type="InterPro" id="IPR051616">
    <property type="entry name" value="Cul2-RING_E3_ligase_SR"/>
</dbReference>
<dbReference type="EMBL" id="CAMXCT010002604">
    <property type="protein sequence ID" value="CAI3999283.1"/>
    <property type="molecule type" value="Genomic_DNA"/>
</dbReference>
<dbReference type="PANTHER" id="PTHR46224">
    <property type="entry name" value="ANKYRIN REPEAT FAMILY PROTEIN"/>
    <property type="match status" value="1"/>
</dbReference>
<dbReference type="PANTHER" id="PTHR46224:SF64">
    <property type="entry name" value="IQ MOTIF AND ANKYRIN REPEAT DOMAIN-CONTAINING PROTEIN 1"/>
    <property type="match status" value="1"/>
</dbReference>
<dbReference type="OrthoDB" id="445395at2759"/>
<accession>A0A9P1CX35</accession>
<feature type="region of interest" description="Disordered" evidence="1">
    <location>
        <begin position="619"/>
        <end position="651"/>
    </location>
</feature>
<dbReference type="InterPro" id="IPR002110">
    <property type="entry name" value="Ankyrin_rpt"/>
</dbReference>
<reference evidence="3 4" key="2">
    <citation type="submission" date="2024-05" db="EMBL/GenBank/DDBJ databases">
        <authorList>
            <person name="Chen Y."/>
            <person name="Shah S."/>
            <person name="Dougan E. K."/>
            <person name="Thang M."/>
            <person name="Chan C."/>
        </authorList>
    </citation>
    <scope>NUCLEOTIDE SEQUENCE [LARGE SCALE GENOMIC DNA]</scope>
</reference>
<name>A0A9P1CX35_9DINO</name>
<keyword evidence="4" id="KW-1185">Reference proteome</keyword>
<dbReference type="EMBL" id="CAMXCT030002604">
    <property type="protein sequence ID" value="CAL4786595.1"/>
    <property type="molecule type" value="Genomic_DNA"/>
</dbReference>
<feature type="compositionally biased region" description="Low complexity" evidence="1">
    <location>
        <begin position="640"/>
        <end position="651"/>
    </location>
</feature>
<evidence type="ECO:0000313" key="3">
    <source>
        <dbReference type="EMBL" id="CAL4786595.1"/>
    </source>
</evidence>
<dbReference type="SMART" id="SM00248">
    <property type="entry name" value="ANK"/>
    <property type="match status" value="4"/>
</dbReference>
<dbReference type="EMBL" id="CAMXCT020002604">
    <property type="protein sequence ID" value="CAL1152658.1"/>
    <property type="molecule type" value="Genomic_DNA"/>
</dbReference>
<evidence type="ECO:0000313" key="4">
    <source>
        <dbReference type="Proteomes" id="UP001152797"/>
    </source>
</evidence>
<organism evidence="2">
    <name type="scientific">Cladocopium goreaui</name>
    <dbReference type="NCBI Taxonomy" id="2562237"/>
    <lineage>
        <taxon>Eukaryota</taxon>
        <taxon>Sar</taxon>
        <taxon>Alveolata</taxon>
        <taxon>Dinophyceae</taxon>
        <taxon>Suessiales</taxon>
        <taxon>Symbiodiniaceae</taxon>
        <taxon>Cladocopium</taxon>
    </lineage>
</organism>
<evidence type="ECO:0000256" key="1">
    <source>
        <dbReference type="SAM" id="MobiDB-lite"/>
    </source>
</evidence>
<dbReference type="AlphaFoldDB" id="A0A9P1CX35"/>
<protein>
    <submittedName>
        <fullName evidence="3">Ankyrin-2</fullName>
    </submittedName>
</protein>
<dbReference type="Gene3D" id="1.25.40.20">
    <property type="entry name" value="Ankyrin repeat-containing domain"/>
    <property type="match status" value="1"/>
</dbReference>
<comment type="caution">
    <text evidence="2">The sequence shown here is derived from an EMBL/GenBank/DDBJ whole genome shotgun (WGS) entry which is preliminary data.</text>
</comment>
<dbReference type="Proteomes" id="UP001152797">
    <property type="component" value="Unassembled WGS sequence"/>
</dbReference>
<sequence>MGCCATHTVHQEIEPFIIMWVLKVSDFLQMELPLPKHEELQAQGLLYPRGVLSYCIFVSHQWLSLEHPDPEGEQLLVLQKCLQNICNGTISVQNDPASQFFGDFRILSKEQRTRVREGFIWLDWVSIPQIETFHDEDPDDEISAAKRQRSSRTFAYSAPARPRRTDQEDFILSIPSFVQACQVFVALVPPIKHKDSNQICNYRSWSKRGWCRTELWCKMMLGNMDVPALVISGEFQGVFARPVNWVDCVPHEGEFSVSTDREVVTSIFKQALSHQLSWLEHEADLSLYRYFLSRKDTLIGTTLQPRSMAEFLENFRYKSLKASKKSSFSPVAAAALSGDADVLKLLLEARCSVDKPFKAMPEVGIANGLTTMHIVVMQAWRSPQILKILLEAKANPNLSALGVPLLACCRTAKDVELLVRYQADVCKRAWPLNVPVIALASGENTRPEVIAKLLECRASPNGPRVAGLGIAQPLSFVCLNASSNSHALEIAQLLLAARADVNQQCSASGLLYGMELLHRTYIQFVKARSLFMEATAEWSTSPLGMACLFQCRQLVELFLDAKGDVNLKNSRGRTPLQLARSEEIRQILLMQFADTRRQLSSCNDLPELEEFDWKTEDWETPAELPTTVEPTRESRVATELGQLGQLGQLGT</sequence>
<dbReference type="InterPro" id="IPR036770">
    <property type="entry name" value="Ankyrin_rpt-contain_sf"/>
</dbReference>